<evidence type="ECO:0000256" key="1">
    <source>
        <dbReference type="SAM" id="MobiDB-lite"/>
    </source>
</evidence>
<protein>
    <submittedName>
        <fullName evidence="2">Gliding motility-associated C-terminal domain-containing protein</fullName>
    </submittedName>
</protein>
<organism evidence="2 3">
    <name type="scientific">Tenacibaculum pelagium</name>
    <dbReference type="NCBI Taxonomy" id="2759527"/>
    <lineage>
        <taxon>Bacteria</taxon>
        <taxon>Pseudomonadati</taxon>
        <taxon>Bacteroidota</taxon>
        <taxon>Flavobacteriia</taxon>
        <taxon>Flavobacteriales</taxon>
        <taxon>Flavobacteriaceae</taxon>
        <taxon>Tenacibaculum</taxon>
    </lineage>
</organism>
<reference evidence="2 3" key="1">
    <citation type="submission" date="2020-07" db="EMBL/GenBank/DDBJ databases">
        <title>Bacterium isolated from marine sediment.</title>
        <authorList>
            <person name="Shang D."/>
            <person name="Du Z.-J."/>
        </authorList>
    </citation>
    <scope>NUCLEOTIDE SEQUENCE [LARGE SCALE GENOMIC DNA]</scope>
    <source>
        <strain evidence="2 3">S7007</strain>
    </source>
</reference>
<evidence type="ECO:0000313" key="2">
    <source>
        <dbReference type="EMBL" id="MBA6156935.1"/>
    </source>
</evidence>
<dbReference type="GO" id="GO:0005509">
    <property type="term" value="F:calcium ion binding"/>
    <property type="evidence" value="ECO:0007669"/>
    <property type="project" value="InterPro"/>
</dbReference>
<dbReference type="RefSeq" id="WP_182125440.1">
    <property type="nucleotide sequence ID" value="NZ_JACGLS010000005.1"/>
</dbReference>
<dbReference type="Pfam" id="PF13585">
    <property type="entry name" value="CHU_C"/>
    <property type="match status" value="1"/>
</dbReference>
<feature type="compositionally biased region" description="Acidic residues" evidence="1">
    <location>
        <begin position="1"/>
        <end position="32"/>
    </location>
</feature>
<proteinExistence type="predicted"/>
<dbReference type="Proteomes" id="UP000563906">
    <property type="component" value="Unassembled WGS sequence"/>
</dbReference>
<dbReference type="EMBL" id="JACGLS010000005">
    <property type="protein sequence ID" value="MBA6156935.1"/>
    <property type="molecule type" value="Genomic_DNA"/>
</dbReference>
<gene>
    <name evidence="2" type="ORF">H3Z83_10440</name>
</gene>
<sequence>VDGFGDNEGDNTDSDGDGVPDYLDLDSDDDGVNDVIEGGNDDLDGDGQVDNPHDDTDGDGIADSVDGLDGHGDANDPDNDSDPTDPDSGGSGAVGDSGTDTDGDGIADSVDGLVGFGDAYDDDCIKDQNYIMSPNGDPNSLNEYLHIECIDSPEYVNNTIEIFNRWGNTVYKVRGYSNVDSSKRFEGISNGRATISVDDKLPVGTYFYKLDLGNGSPIKKGWIYINR</sequence>
<evidence type="ECO:0000313" key="3">
    <source>
        <dbReference type="Proteomes" id="UP000563906"/>
    </source>
</evidence>
<comment type="caution">
    <text evidence="2">The sequence shown here is derived from an EMBL/GenBank/DDBJ whole genome shotgun (WGS) entry which is preliminary data.</text>
</comment>
<feature type="compositionally biased region" description="Acidic residues" evidence="1">
    <location>
        <begin position="75"/>
        <end position="85"/>
    </location>
</feature>
<dbReference type="AlphaFoldDB" id="A0A839APB0"/>
<feature type="region of interest" description="Disordered" evidence="1">
    <location>
        <begin position="1"/>
        <end position="109"/>
    </location>
</feature>
<feature type="non-terminal residue" evidence="2">
    <location>
        <position position="1"/>
    </location>
</feature>
<dbReference type="SUPFAM" id="SSF103647">
    <property type="entry name" value="TSP type-3 repeat"/>
    <property type="match status" value="1"/>
</dbReference>
<accession>A0A839APB0</accession>
<keyword evidence="3" id="KW-1185">Reference proteome</keyword>
<dbReference type="InterPro" id="IPR028974">
    <property type="entry name" value="TSP_type-3_rpt"/>
</dbReference>
<name>A0A839APB0_9FLAO</name>